<dbReference type="Gene3D" id="1.10.3720.10">
    <property type="entry name" value="MetI-like"/>
    <property type="match status" value="1"/>
</dbReference>
<organism evidence="10 11">
    <name type="scientific">Gottfriedia solisilvae</name>
    <dbReference type="NCBI Taxonomy" id="1516104"/>
    <lineage>
        <taxon>Bacteria</taxon>
        <taxon>Bacillati</taxon>
        <taxon>Bacillota</taxon>
        <taxon>Bacilli</taxon>
        <taxon>Bacillales</taxon>
        <taxon>Bacillaceae</taxon>
        <taxon>Gottfriedia</taxon>
    </lineage>
</organism>
<dbReference type="InterPro" id="IPR005672">
    <property type="entry name" value="Phosphate_PstA"/>
</dbReference>
<accession>A0A8J3AJZ5</accession>
<comment type="caution">
    <text evidence="10">The sequence shown here is derived from an EMBL/GenBank/DDBJ whole genome shotgun (WGS) entry which is preliminary data.</text>
</comment>
<evidence type="ECO:0000256" key="4">
    <source>
        <dbReference type="ARBA" id="ARBA00022475"/>
    </source>
</evidence>
<evidence type="ECO:0000259" key="9">
    <source>
        <dbReference type="PROSITE" id="PS50928"/>
    </source>
</evidence>
<dbReference type="PANTHER" id="PTHR43470:SF4">
    <property type="entry name" value="ABC TRANSPORTER PERMEASE PROTEIN YQGI-RELATED"/>
    <property type="match status" value="1"/>
</dbReference>
<dbReference type="GO" id="GO:0005315">
    <property type="term" value="F:phosphate transmembrane transporter activity"/>
    <property type="evidence" value="ECO:0007669"/>
    <property type="project" value="InterPro"/>
</dbReference>
<dbReference type="CDD" id="cd06261">
    <property type="entry name" value="TM_PBP2"/>
    <property type="match status" value="1"/>
</dbReference>
<feature type="transmembrane region" description="Helical" evidence="8">
    <location>
        <begin position="78"/>
        <end position="99"/>
    </location>
</feature>
<dbReference type="AlphaFoldDB" id="A0A8J3AJZ5"/>
<dbReference type="RefSeq" id="WP_087999929.1">
    <property type="nucleotide sequence ID" value="NZ_BMHB01000001.1"/>
</dbReference>
<evidence type="ECO:0000256" key="5">
    <source>
        <dbReference type="ARBA" id="ARBA00022692"/>
    </source>
</evidence>
<dbReference type="Proteomes" id="UP000626244">
    <property type="component" value="Unassembled WGS sequence"/>
</dbReference>
<comment type="subcellular location">
    <subcellularLocation>
        <location evidence="1 8">Cell membrane</location>
        <topology evidence="1 8">Multi-pass membrane protein</topology>
    </subcellularLocation>
</comment>
<dbReference type="OrthoDB" id="9807065at2"/>
<comment type="similarity">
    <text evidence="2 8">Belongs to the binding-protein-dependent transport system permease family. CysTW subfamily.</text>
</comment>
<dbReference type="Pfam" id="PF00528">
    <property type="entry name" value="BPD_transp_1"/>
    <property type="match status" value="1"/>
</dbReference>
<dbReference type="InterPro" id="IPR000515">
    <property type="entry name" value="MetI-like"/>
</dbReference>
<dbReference type="InterPro" id="IPR035906">
    <property type="entry name" value="MetI-like_sf"/>
</dbReference>
<dbReference type="EMBL" id="BMHB01000001">
    <property type="protein sequence ID" value="GGI15074.1"/>
    <property type="molecule type" value="Genomic_DNA"/>
</dbReference>
<evidence type="ECO:0000256" key="8">
    <source>
        <dbReference type="RuleBase" id="RU363043"/>
    </source>
</evidence>
<dbReference type="NCBIfam" id="TIGR00974">
    <property type="entry name" value="3a0107s02c"/>
    <property type="match status" value="1"/>
</dbReference>
<dbReference type="PANTHER" id="PTHR43470">
    <property type="entry name" value="PHOSPHATE TRANSPORT SYSTEM PERMEASE PROTEIN PSTA-RELATED"/>
    <property type="match status" value="1"/>
</dbReference>
<evidence type="ECO:0000313" key="10">
    <source>
        <dbReference type="EMBL" id="GGI15074.1"/>
    </source>
</evidence>
<keyword evidence="3" id="KW-0813">Transport</keyword>
<feature type="transmembrane region" description="Helical" evidence="8">
    <location>
        <begin position="268"/>
        <end position="286"/>
    </location>
</feature>
<dbReference type="GO" id="GO:0005886">
    <property type="term" value="C:plasma membrane"/>
    <property type="evidence" value="ECO:0007669"/>
    <property type="project" value="UniProtKB-SubCell"/>
</dbReference>
<dbReference type="PROSITE" id="PS50928">
    <property type="entry name" value="ABC_TM1"/>
    <property type="match status" value="1"/>
</dbReference>
<feature type="transmembrane region" description="Helical" evidence="8">
    <location>
        <begin position="21"/>
        <end position="42"/>
    </location>
</feature>
<evidence type="ECO:0000313" key="11">
    <source>
        <dbReference type="Proteomes" id="UP000626244"/>
    </source>
</evidence>
<feature type="transmembrane region" description="Helical" evidence="8">
    <location>
        <begin position="141"/>
        <end position="160"/>
    </location>
</feature>
<evidence type="ECO:0000256" key="3">
    <source>
        <dbReference type="ARBA" id="ARBA00022448"/>
    </source>
</evidence>
<keyword evidence="11" id="KW-1185">Reference proteome</keyword>
<keyword evidence="5 8" id="KW-0812">Transmembrane</keyword>
<gene>
    <name evidence="10" type="primary">pstA</name>
    <name evidence="10" type="ORF">GCM10007380_26140</name>
</gene>
<dbReference type="GO" id="GO:0035435">
    <property type="term" value="P:phosphate ion transmembrane transport"/>
    <property type="evidence" value="ECO:0007669"/>
    <property type="project" value="InterPro"/>
</dbReference>
<feature type="transmembrane region" description="Helical" evidence="8">
    <location>
        <begin position="111"/>
        <end position="135"/>
    </location>
</feature>
<name>A0A8J3AJZ5_9BACI</name>
<evidence type="ECO:0000256" key="6">
    <source>
        <dbReference type="ARBA" id="ARBA00022989"/>
    </source>
</evidence>
<sequence length="291" mass="31411">MTRTPINIEKSIKKNRTISKVMKLLLSSITIFTFGIILFLLLKILSKGLTTIDFHFLVGLPEEIDAGGGVGPFLFNTFYILLISLVISIPIGLGAGIYLAEYAKQNKLTDWISTCVEALASVPSIIFGLFGYVLFVEVFDVGLTVIGAAITLSFLNLPALTRIIEESIRNVPLSYREASYSLGASKATCIITIILPAALKGIFTGISLTACRALGESAVILLAGGTSASDKMWDFSLTGPGATLPVQLWYIQSEALVEDAMKIADQSAALLVVIILLLSIVLRLPFMFKKK</sequence>
<keyword evidence="4 8" id="KW-1003">Cell membrane</keyword>
<reference evidence="11" key="1">
    <citation type="journal article" date="2019" name="Int. J. Syst. Evol. Microbiol.">
        <title>The Global Catalogue of Microorganisms (GCM) 10K type strain sequencing project: providing services to taxonomists for standard genome sequencing and annotation.</title>
        <authorList>
            <consortium name="The Broad Institute Genomics Platform"/>
            <consortium name="The Broad Institute Genome Sequencing Center for Infectious Disease"/>
            <person name="Wu L."/>
            <person name="Ma J."/>
        </authorList>
    </citation>
    <scope>NUCLEOTIDE SEQUENCE [LARGE SCALE GENOMIC DNA]</scope>
    <source>
        <strain evidence="11">CGMCC 1.14993</strain>
    </source>
</reference>
<keyword evidence="7 8" id="KW-0472">Membrane</keyword>
<keyword evidence="6 8" id="KW-1133">Transmembrane helix</keyword>
<evidence type="ECO:0000256" key="2">
    <source>
        <dbReference type="ARBA" id="ARBA00007069"/>
    </source>
</evidence>
<evidence type="ECO:0000256" key="1">
    <source>
        <dbReference type="ARBA" id="ARBA00004651"/>
    </source>
</evidence>
<evidence type="ECO:0000256" key="7">
    <source>
        <dbReference type="ARBA" id="ARBA00023136"/>
    </source>
</evidence>
<feature type="domain" description="ABC transmembrane type-1" evidence="9">
    <location>
        <begin position="74"/>
        <end position="282"/>
    </location>
</feature>
<proteinExistence type="inferred from homology"/>
<dbReference type="SUPFAM" id="SSF161098">
    <property type="entry name" value="MetI-like"/>
    <property type="match status" value="1"/>
</dbReference>
<protein>
    <recommendedName>
        <fullName evidence="8">Phosphate transport system permease protein PstA</fullName>
    </recommendedName>
</protein>
<comment type="caution">
    <text evidence="8">Lacks conserved residue(s) required for the propagation of feature annotation.</text>
</comment>